<dbReference type="EMBL" id="CAWUFR010000778">
    <property type="protein sequence ID" value="CAK6981147.1"/>
    <property type="molecule type" value="Genomic_DNA"/>
</dbReference>
<dbReference type="AlphaFoldDB" id="A0AAV1Q9L9"/>
<protein>
    <submittedName>
        <fullName evidence="2">Uncharacterized protein LOC119503727</fullName>
    </submittedName>
</protein>
<reference evidence="2 3" key="1">
    <citation type="submission" date="2024-01" db="EMBL/GenBank/DDBJ databases">
        <authorList>
            <person name="Alioto T."/>
            <person name="Alioto T."/>
            <person name="Gomez Garrido J."/>
        </authorList>
    </citation>
    <scope>NUCLEOTIDE SEQUENCE [LARGE SCALE GENOMIC DNA]</scope>
</reference>
<gene>
    <name evidence="2" type="ORF">FSCOSCO3_A004431</name>
</gene>
<dbReference type="Proteomes" id="UP001314229">
    <property type="component" value="Unassembled WGS sequence"/>
</dbReference>
<comment type="caution">
    <text evidence="2">The sequence shown here is derived from an EMBL/GenBank/DDBJ whole genome shotgun (WGS) entry which is preliminary data.</text>
</comment>
<evidence type="ECO:0000256" key="1">
    <source>
        <dbReference type="SAM" id="MobiDB-lite"/>
    </source>
</evidence>
<keyword evidence="3" id="KW-1185">Reference proteome</keyword>
<sequence>MVDENSMKRPRSFDKKLSDKERDKTRVNVGLAFPRWRAQREAKGLQFDSALALLLLDHYQKGPLASTPLKATRLAGLPPALSDIGEGSASDRSDMGEMDLEEDQVSSLENCVIEVSSLSEEGSGEDSSDEDYVPSPRILLEAAIESRPKIDKLPVISADETVHDFPENIGTSTEPEEGEQLSSGQLRVLFADDIIDCCAAIVYDKNLLQLIRLVAPPVQWCPHTLSKVKMCQSLPPFECVIKQK</sequence>
<organism evidence="2 3">
    <name type="scientific">Scomber scombrus</name>
    <name type="common">Atlantic mackerel</name>
    <name type="synonym">Scomber vernalis</name>
    <dbReference type="NCBI Taxonomy" id="13677"/>
    <lineage>
        <taxon>Eukaryota</taxon>
        <taxon>Metazoa</taxon>
        <taxon>Chordata</taxon>
        <taxon>Craniata</taxon>
        <taxon>Vertebrata</taxon>
        <taxon>Euteleostomi</taxon>
        <taxon>Actinopterygii</taxon>
        <taxon>Neopterygii</taxon>
        <taxon>Teleostei</taxon>
        <taxon>Neoteleostei</taxon>
        <taxon>Acanthomorphata</taxon>
        <taxon>Pelagiaria</taxon>
        <taxon>Scombriformes</taxon>
        <taxon>Scombridae</taxon>
        <taxon>Scomber</taxon>
    </lineage>
</organism>
<accession>A0AAV1Q9L9</accession>
<evidence type="ECO:0000313" key="3">
    <source>
        <dbReference type="Proteomes" id="UP001314229"/>
    </source>
</evidence>
<proteinExistence type="predicted"/>
<name>A0AAV1Q9L9_SCOSC</name>
<feature type="region of interest" description="Disordered" evidence="1">
    <location>
        <begin position="1"/>
        <end position="24"/>
    </location>
</feature>
<evidence type="ECO:0000313" key="2">
    <source>
        <dbReference type="EMBL" id="CAK6981147.1"/>
    </source>
</evidence>